<feature type="domain" description="Cytochrome c" evidence="10">
    <location>
        <begin position="134"/>
        <end position="235"/>
    </location>
</feature>
<keyword evidence="6" id="KW-0249">Electron transport</keyword>
<keyword evidence="3 8" id="KW-0349">Heme</keyword>
<keyword evidence="4 8" id="KW-0479">Metal-binding</keyword>
<proteinExistence type="predicted"/>
<evidence type="ECO:0000256" key="5">
    <source>
        <dbReference type="ARBA" id="ARBA00022764"/>
    </source>
</evidence>
<evidence type="ECO:0000256" key="8">
    <source>
        <dbReference type="PROSITE-ProRule" id="PRU00433"/>
    </source>
</evidence>
<gene>
    <name evidence="11" type="ORF">ABQJ56_03750</name>
</gene>
<feature type="domain" description="Cytochrome c" evidence="10">
    <location>
        <begin position="48"/>
        <end position="126"/>
    </location>
</feature>
<feature type="signal peptide" evidence="9">
    <location>
        <begin position="1"/>
        <end position="25"/>
    </location>
</feature>
<protein>
    <submittedName>
        <fullName evidence="11">Cytochrome c</fullName>
    </submittedName>
</protein>
<keyword evidence="2" id="KW-0813">Transport</keyword>
<dbReference type="SUPFAM" id="SSF46626">
    <property type="entry name" value="Cytochrome c"/>
    <property type="match status" value="2"/>
</dbReference>
<evidence type="ECO:0000256" key="2">
    <source>
        <dbReference type="ARBA" id="ARBA00022448"/>
    </source>
</evidence>
<dbReference type="Gene3D" id="1.10.760.10">
    <property type="entry name" value="Cytochrome c-like domain"/>
    <property type="match status" value="2"/>
</dbReference>
<dbReference type="InterPro" id="IPR009056">
    <property type="entry name" value="Cyt_c-like_dom"/>
</dbReference>
<name>A0ABV3QM88_9GAMM</name>
<sequence>MSSMHRFLHLSALALLCMPAFSSVAADGTAARKPAAWVDLRRQLPIAGDVRAGQARATVCAACHGPQGLAIAPTFPNLAGQSATYLYVQLETFKGGQRGNPVMSGQAAALSDADMRNLAAYYASLPAKPDGHADAASRGGRLFLDGDPARGIPPCQACHGPTGHGPRVYPSDAPPPPWASFPRLHGLSAIYVTKALDDFRNGARSGTSNALIMHGVTQTLDDADIQALSTYIATQ</sequence>
<evidence type="ECO:0000256" key="6">
    <source>
        <dbReference type="ARBA" id="ARBA00022982"/>
    </source>
</evidence>
<evidence type="ECO:0000256" key="1">
    <source>
        <dbReference type="ARBA" id="ARBA00004418"/>
    </source>
</evidence>
<dbReference type="InterPro" id="IPR050597">
    <property type="entry name" value="Cytochrome_c_Oxidase_Subunit"/>
</dbReference>
<evidence type="ECO:0000256" key="9">
    <source>
        <dbReference type="SAM" id="SignalP"/>
    </source>
</evidence>
<reference evidence="11 12" key="1">
    <citation type="submission" date="2024-06" db="EMBL/GenBank/DDBJ databases">
        <authorList>
            <person name="Woo H."/>
        </authorList>
    </citation>
    <scope>NUCLEOTIDE SEQUENCE [LARGE SCALE GENOMIC DNA]</scope>
    <source>
        <strain evidence="11 12">S2-g</strain>
    </source>
</reference>
<dbReference type="InterPro" id="IPR036909">
    <property type="entry name" value="Cyt_c-like_dom_sf"/>
</dbReference>
<evidence type="ECO:0000256" key="4">
    <source>
        <dbReference type="ARBA" id="ARBA00022723"/>
    </source>
</evidence>
<evidence type="ECO:0000256" key="3">
    <source>
        <dbReference type="ARBA" id="ARBA00022617"/>
    </source>
</evidence>
<keyword evidence="9" id="KW-0732">Signal</keyword>
<feature type="chain" id="PRO_5045100279" evidence="9">
    <location>
        <begin position="26"/>
        <end position="235"/>
    </location>
</feature>
<keyword evidence="5" id="KW-0574">Periplasm</keyword>
<keyword evidence="12" id="KW-1185">Reference proteome</keyword>
<evidence type="ECO:0000256" key="7">
    <source>
        <dbReference type="ARBA" id="ARBA00023004"/>
    </source>
</evidence>
<dbReference type="PIRSF" id="PIRSF000005">
    <property type="entry name" value="Cytochrome_c4"/>
    <property type="match status" value="1"/>
</dbReference>
<dbReference type="RefSeq" id="WP_367843641.1">
    <property type="nucleotide sequence ID" value="NZ_JBFOHL010000002.1"/>
</dbReference>
<dbReference type="PROSITE" id="PS51007">
    <property type="entry name" value="CYTC"/>
    <property type="match status" value="2"/>
</dbReference>
<dbReference type="PANTHER" id="PTHR33751">
    <property type="entry name" value="CBB3-TYPE CYTOCHROME C OXIDASE SUBUNIT FIXP"/>
    <property type="match status" value="1"/>
</dbReference>
<comment type="subcellular location">
    <subcellularLocation>
        <location evidence="1">Periplasm</location>
    </subcellularLocation>
</comment>
<dbReference type="Pfam" id="PF00034">
    <property type="entry name" value="Cytochrom_C"/>
    <property type="match status" value="2"/>
</dbReference>
<accession>A0ABV3QM88</accession>
<dbReference type="Proteomes" id="UP001556170">
    <property type="component" value="Unassembled WGS sequence"/>
</dbReference>
<dbReference type="InterPro" id="IPR024167">
    <property type="entry name" value="Cytochrome_c4-like"/>
</dbReference>
<dbReference type="EMBL" id="JBFOHL010000002">
    <property type="protein sequence ID" value="MEW9623338.1"/>
    <property type="molecule type" value="Genomic_DNA"/>
</dbReference>
<dbReference type="PANTHER" id="PTHR33751:SF9">
    <property type="entry name" value="CYTOCHROME C4"/>
    <property type="match status" value="1"/>
</dbReference>
<evidence type="ECO:0000259" key="10">
    <source>
        <dbReference type="PROSITE" id="PS51007"/>
    </source>
</evidence>
<evidence type="ECO:0000313" key="11">
    <source>
        <dbReference type="EMBL" id="MEW9623338.1"/>
    </source>
</evidence>
<comment type="caution">
    <text evidence="11">The sequence shown here is derived from an EMBL/GenBank/DDBJ whole genome shotgun (WGS) entry which is preliminary data.</text>
</comment>
<organism evidence="11 12">
    <name type="scientific">Rhodanobacter geophilus</name>
    <dbReference type="NCBI Taxonomy" id="3162488"/>
    <lineage>
        <taxon>Bacteria</taxon>
        <taxon>Pseudomonadati</taxon>
        <taxon>Pseudomonadota</taxon>
        <taxon>Gammaproteobacteria</taxon>
        <taxon>Lysobacterales</taxon>
        <taxon>Rhodanobacteraceae</taxon>
        <taxon>Rhodanobacter</taxon>
    </lineage>
</organism>
<keyword evidence="7 8" id="KW-0408">Iron</keyword>
<evidence type="ECO:0000313" key="12">
    <source>
        <dbReference type="Proteomes" id="UP001556170"/>
    </source>
</evidence>